<evidence type="ECO:0000313" key="2">
    <source>
        <dbReference type="EMBL" id="PWR73228.1"/>
    </source>
</evidence>
<dbReference type="GeneID" id="97549954"/>
<dbReference type="Proteomes" id="UP000245657">
    <property type="component" value="Unassembled WGS sequence"/>
</dbReference>
<accession>A0A2V2N9S3</accession>
<dbReference type="EMBL" id="QGMY01000003">
    <property type="protein sequence ID" value="PWR73228.1"/>
    <property type="molecule type" value="Genomic_DNA"/>
</dbReference>
<keyword evidence="3" id="KW-1185">Reference proteome</keyword>
<dbReference type="AlphaFoldDB" id="A0A2V2N9S3"/>
<protein>
    <submittedName>
        <fullName evidence="2">Uncharacterized protein</fullName>
    </submittedName>
</protein>
<evidence type="ECO:0000256" key="1">
    <source>
        <dbReference type="SAM" id="Phobius"/>
    </source>
</evidence>
<keyword evidence="1" id="KW-1133">Transmembrane helix</keyword>
<sequence length="86" mass="9845">MGLKVWSITLVFTLLLFIFIGYLSGFLSSLNSLMLLSVLMILFAAYISLTRKDPMTKVPTPLELEKIKRRRYAEESGIRSDTDEKL</sequence>
<reference evidence="2 3" key="1">
    <citation type="submission" date="2018-05" db="EMBL/GenBank/DDBJ databases">
        <title>Draft genome of Methanospirillum lacunae Ki8-1.</title>
        <authorList>
            <person name="Dueholm M.S."/>
            <person name="Nielsen P.H."/>
            <person name="Bakmann L.F."/>
            <person name="Otzen D.E."/>
        </authorList>
    </citation>
    <scope>NUCLEOTIDE SEQUENCE [LARGE SCALE GENOMIC DNA]</scope>
    <source>
        <strain evidence="2 3">Ki8-1</strain>
    </source>
</reference>
<keyword evidence="1" id="KW-0812">Transmembrane</keyword>
<keyword evidence="1" id="KW-0472">Membrane</keyword>
<feature type="transmembrane region" description="Helical" evidence="1">
    <location>
        <begin position="5"/>
        <end position="24"/>
    </location>
</feature>
<organism evidence="2 3">
    <name type="scientific">Methanospirillum lacunae</name>
    <dbReference type="NCBI Taxonomy" id="668570"/>
    <lineage>
        <taxon>Archaea</taxon>
        <taxon>Methanobacteriati</taxon>
        <taxon>Methanobacteriota</taxon>
        <taxon>Stenosarchaea group</taxon>
        <taxon>Methanomicrobia</taxon>
        <taxon>Methanomicrobiales</taxon>
        <taxon>Methanospirillaceae</taxon>
        <taxon>Methanospirillum</taxon>
    </lineage>
</organism>
<name>A0A2V2N9S3_9EURY</name>
<dbReference type="RefSeq" id="WP_109967882.1">
    <property type="nucleotide sequence ID" value="NZ_CP176093.1"/>
</dbReference>
<comment type="caution">
    <text evidence="2">The sequence shown here is derived from an EMBL/GenBank/DDBJ whole genome shotgun (WGS) entry which is preliminary data.</text>
</comment>
<gene>
    <name evidence="2" type="ORF">DK846_05225</name>
</gene>
<evidence type="ECO:0000313" key="3">
    <source>
        <dbReference type="Proteomes" id="UP000245657"/>
    </source>
</evidence>
<proteinExistence type="predicted"/>
<feature type="transmembrane region" description="Helical" evidence="1">
    <location>
        <begin position="30"/>
        <end position="49"/>
    </location>
</feature>